<dbReference type="EMBL" id="DTHO01000022">
    <property type="protein sequence ID" value="HGG99386.1"/>
    <property type="molecule type" value="Genomic_DNA"/>
</dbReference>
<gene>
    <name evidence="13 19" type="primary">uvrB</name>
    <name evidence="19" type="ORF">ENV75_02905</name>
</gene>
<dbReference type="PROSITE" id="PS51194">
    <property type="entry name" value="HELICASE_CTER"/>
    <property type="match status" value="1"/>
</dbReference>
<feature type="binding site" evidence="13">
    <location>
        <begin position="38"/>
        <end position="45"/>
    </location>
    <ligand>
        <name>ATP</name>
        <dbReference type="ChEBI" id="CHEBI:30616"/>
    </ligand>
</feature>
<evidence type="ECO:0000259" key="16">
    <source>
        <dbReference type="PROSITE" id="PS50151"/>
    </source>
</evidence>
<dbReference type="InterPro" id="IPR006935">
    <property type="entry name" value="Helicase/UvrB_N"/>
</dbReference>
<name>A0A7C4ELF0_9BACT</name>
<dbReference type="PROSITE" id="PS51192">
    <property type="entry name" value="HELICASE_ATP_BIND_1"/>
    <property type="match status" value="1"/>
</dbReference>
<dbReference type="GO" id="GO:0006289">
    <property type="term" value="P:nucleotide-excision repair"/>
    <property type="evidence" value="ECO:0007669"/>
    <property type="project" value="UniProtKB-UniRule"/>
</dbReference>
<evidence type="ECO:0000256" key="15">
    <source>
        <dbReference type="SAM" id="Coils"/>
    </source>
</evidence>
<keyword evidence="3 13" id="KW-0963">Cytoplasm</keyword>
<evidence type="ECO:0000259" key="18">
    <source>
        <dbReference type="PROSITE" id="PS51194"/>
    </source>
</evidence>
<dbReference type="GO" id="GO:0003677">
    <property type="term" value="F:DNA binding"/>
    <property type="evidence" value="ECO:0007669"/>
    <property type="project" value="UniProtKB-UniRule"/>
</dbReference>
<keyword evidence="15" id="KW-0175">Coiled coil</keyword>
<dbReference type="AlphaFoldDB" id="A0A7C4ELF0"/>
<dbReference type="GO" id="GO:0005524">
    <property type="term" value="F:ATP binding"/>
    <property type="evidence" value="ECO:0007669"/>
    <property type="project" value="UniProtKB-UniRule"/>
</dbReference>
<evidence type="ECO:0000256" key="4">
    <source>
        <dbReference type="ARBA" id="ARBA00022741"/>
    </source>
</evidence>
<comment type="domain">
    <text evidence="13">The beta-hairpin motif is involved in DNA binding.</text>
</comment>
<keyword evidence="9 13" id="KW-0234">DNA repair</keyword>
<dbReference type="InterPro" id="IPR004807">
    <property type="entry name" value="UvrB"/>
</dbReference>
<keyword evidence="4 13" id="KW-0547">Nucleotide-binding</keyword>
<dbReference type="CDD" id="cd18790">
    <property type="entry name" value="SF2_C_UvrB"/>
    <property type="match status" value="1"/>
</dbReference>
<dbReference type="CDD" id="cd17916">
    <property type="entry name" value="DEXHc_UvrB"/>
    <property type="match status" value="1"/>
</dbReference>
<dbReference type="HAMAP" id="MF_00204">
    <property type="entry name" value="UvrB"/>
    <property type="match status" value="1"/>
</dbReference>
<dbReference type="GO" id="GO:0016887">
    <property type="term" value="F:ATP hydrolysis activity"/>
    <property type="evidence" value="ECO:0007669"/>
    <property type="project" value="InterPro"/>
</dbReference>
<dbReference type="NCBIfam" id="TIGR00631">
    <property type="entry name" value="uvrb"/>
    <property type="match status" value="1"/>
</dbReference>
<evidence type="ECO:0000256" key="3">
    <source>
        <dbReference type="ARBA" id="ARBA00022490"/>
    </source>
</evidence>
<comment type="similarity">
    <text evidence="2 13 14">Belongs to the UvrB family.</text>
</comment>
<evidence type="ECO:0000256" key="5">
    <source>
        <dbReference type="ARBA" id="ARBA00022763"/>
    </source>
</evidence>
<evidence type="ECO:0000256" key="6">
    <source>
        <dbReference type="ARBA" id="ARBA00022769"/>
    </source>
</evidence>
<dbReference type="SMART" id="SM00487">
    <property type="entry name" value="DEXDc"/>
    <property type="match status" value="1"/>
</dbReference>
<dbReference type="NCBIfam" id="NF003673">
    <property type="entry name" value="PRK05298.1"/>
    <property type="match status" value="1"/>
</dbReference>
<dbReference type="InterPro" id="IPR024759">
    <property type="entry name" value="UvrB_YAD/RRR_dom"/>
</dbReference>
<dbReference type="InterPro" id="IPR001943">
    <property type="entry name" value="UVR_dom"/>
</dbReference>
<feature type="short sequence motif" description="Beta-hairpin" evidence="13">
    <location>
        <begin position="91"/>
        <end position="114"/>
    </location>
</feature>
<dbReference type="Pfam" id="PF00271">
    <property type="entry name" value="Helicase_C"/>
    <property type="match status" value="1"/>
</dbReference>
<dbReference type="GO" id="GO:0009432">
    <property type="term" value="P:SOS response"/>
    <property type="evidence" value="ECO:0007669"/>
    <property type="project" value="UniProtKB-UniRule"/>
</dbReference>
<dbReference type="PANTHER" id="PTHR24029:SF0">
    <property type="entry name" value="UVRABC SYSTEM PROTEIN B"/>
    <property type="match status" value="1"/>
</dbReference>
<evidence type="ECO:0000256" key="12">
    <source>
        <dbReference type="ARBA" id="ARBA00029504"/>
    </source>
</evidence>
<comment type="function">
    <text evidence="13">The UvrABC repair system catalyzes the recognition and processing of DNA lesions. A damage recognition complex composed of 2 UvrA and 2 UvrB subunits scans DNA for abnormalities. Upon binding of the UvrA(2)B(2) complex to a putative damaged site, the DNA wraps around one UvrB monomer. DNA wrap is dependent on ATP binding by UvrB and probably causes local melting of the DNA helix, facilitating insertion of UvrB beta-hairpin between the DNA strands. Then UvrB probes one DNA strand for the presence of a lesion. If a lesion is found the UvrA subunits dissociate and the UvrB-DNA preincision complex is formed. This complex is subsequently bound by UvrC and the second UvrB is released. If no lesion is found, the DNA wraps around the other UvrB subunit that will check the other stand for damage.</text>
</comment>
<evidence type="ECO:0000256" key="14">
    <source>
        <dbReference type="RuleBase" id="RU003587"/>
    </source>
</evidence>
<dbReference type="Pfam" id="PF17757">
    <property type="entry name" value="UvrB_inter"/>
    <property type="match status" value="1"/>
</dbReference>
<protein>
    <recommendedName>
        <fullName evidence="12 13">UvrABC system protein B</fullName>
        <shortName evidence="13">Protein UvrB</shortName>
    </recommendedName>
    <alternativeName>
        <fullName evidence="13">Excinuclease ABC subunit B</fullName>
    </alternativeName>
</protein>
<keyword evidence="8 13" id="KW-0267">Excision nuclease</keyword>
<evidence type="ECO:0000256" key="11">
    <source>
        <dbReference type="ARBA" id="ARBA00026033"/>
    </source>
</evidence>
<proteinExistence type="inferred from homology"/>
<organism evidence="19">
    <name type="scientific">Thermodesulfovibrio aggregans</name>
    <dbReference type="NCBI Taxonomy" id="86166"/>
    <lineage>
        <taxon>Bacteria</taxon>
        <taxon>Pseudomonadati</taxon>
        <taxon>Nitrospirota</taxon>
        <taxon>Thermodesulfovibrionia</taxon>
        <taxon>Thermodesulfovibrionales</taxon>
        <taxon>Thermodesulfovibrionaceae</taxon>
        <taxon>Thermodesulfovibrio</taxon>
    </lineage>
</organism>
<reference evidence="19" key="1">
    <citation type="journal article" date="2020" name="mSystems">
        <title>Genome- and Community-Level Interaction Insights into Carbon Utilization and Element Cycling Functions of Hydrothermarchaeota in Hydrothermal Sediment.</title>
        <authorList>
            <person name="Zhou Z."/>
            <person name="Liu Y."/>
            <person name="Xu W."/>
            <person name="Pan J."/>
            <person name="Luo Z.H."/>
            <person name="Li M."/>
        </authorList>
    </citation>
    <scope>NUCLEOTIDE SEQUENCE [LARGE SCALE GENOMIC DNA]</scope>
    <source>
        <strain evidence="19">SpSt-788</strain>
    </source>
</reference>
<evidence type="ECO:0000256" key="9">
    <source>
        <dbReference type="ARBA" id="ARBA00023204"/>
    </source>
</evidence>
<accession>A0A7C4ELF0</accession>
<dbReference type="Pfam" id="PF02151">
    <property type="entry name" value="UVR"/>
    <property type="match status" value="1"/>
</dbReference>
<dbReference type="InterPro" id="IPR041471">
    <property type="entry name" value="UvrB_inter"/>
</dbReference>
<dbReference type="SUPFAM" id="SSF46600">
    <property type="entry name" value="C-terminal UvrC-binding domain of UvrB"/>
    <property type="match status" value="1"/>
</dbReference>
<evidence type="ECO:0000259" key="17">
    <source>
        <dbReference type="PROSITE" id="PS51192"/>
    </source>
</evidence>
<dbReference type="PROSITE" id="PS50151">
    <property type="entry name" value="UVR"/>
    <property type="match status" value="1"/>
</dbReference>
<dbReference type="InterPro" id="IPR001650">
    <property type="entry name" value="Helicase_C-like"/>
</dbReference>
<comment type="subcellular location">
    <subcellularLocation>
        <location evidence="1 13 14">Cytoplasm</location>
    </subcellularLocation>
</comment>
<sequence length="676" mass="78271">MDKFILSTSFKPKGDQPKAIKELALGIKKGYRHQVLLGVTGSGKTFTIANVIAKVNKPTLVIAHNKTLAAQLYGELKELFPYNAVEYYVSYYDYYQPEAYIPETDTYIEKDALINDDIDRMRHSATLSVLTRRDVIVVASVSCIYGIGSPDDYMAMHINLEEGMITERDALLEKLVEILYIRAEDEFRRGSFRVRGDVVDIYASHCLDKAYRVEFFDNEIDAIYEIDPLNGIKLRRIQRIFIPPNSHWVTPRTELERALKTIEIELAERIRYFKERGEELFAERIERRTRFDLEMLSQFGYCHGIENYSRHLSGRLHGEPPFTLIDYIYAGPSNGDFLTVIDESHVTVPQIGGMYEGDRSRKQTLVNYGFRLPSALDNRPLKFEEFEHRMNYVIYVSATPGDYEIEKSRERIVEQIIRPTGLIDPKIEVKPASTQVEDLLDEIQKRVEKGERVLVTTLTKKMAEDLTDYYSSLGIKAKYLHSDIDTLERVEILRDLRLGKFDVLIGVNLLREGLDLPEVSLVAIFDADKEGFLRSERSLIQTAGRASRNVNGTVILYADTITESMKKAIEETERRRRIQLEYNRKMGIVPETVKSKIKDILSSIYEKDYFTVDAVREEEEEYELTEETLKRLEIEMKHLAANLEFEKAARIRDKIFKIKEKMLKLGMKLEDAFKRA</sequence>
<dbReference type="Pfam" id="PF04851">
    <property type="entry name" value="ResIII"/>
    <property type="match status" value="1"/>
</dbReference>
<feature type="domain" description="Helicase C-terminal" evidence="18">
    <location>
        <begin position="435"/>
        <end position="601"/>
    </location>
</feature>
<comment type="subunit">
    <text evidence="11 13 14">Forms a heterotetramer with UvrA during the search for lesions. Interacts with UvrC in an incision complex.</text>
</comment>
<evidence type="ECO:0000313" key="19">
    <source>
        <dbReference type="EMBL" id="HGG99386.1"/>
    </source>
</evidence>
<evidence type="ECO:0000256" key="10">
    <source>
        <dbReference type="ARBA" id="ARBA00023236"/>
    </source>
</evidence>
<evidence type="ECO:0000256" key="2">
    <source>
        <dbReference type="ARBA" id="ARBA00008533"/>
    </source>
</evidence>
<feature type="domain" description="UVR" evidence="16">
    <location>
        <begin position="626"/>
        <end position="661"/>
    </location>
</feature>
<feature type="domain" description="Helicase ATP-binding" evidence="17">
    <location>
        <begin position="25"/>
        <end position="182"/>
    </location>
</feature>
<keyword evidence="5 13" id="KW-0227">DNA damage</keyword>
<evidence type="ECO:0000256" key="1">
    <source>
        <dbReference type="ARBA" id="ARBA00004496"/>
    </source>
</evidence>
<dbReference type="GO" id="GO:0005737">
    <property type="term" value="C:cytoplasm"/>
    <property type="evidence" value="ECO:0007669"/>
    <property type="project" value="UniProtKB-SubCell"/>
</dbReference>
<dbReference type="SMART" id="SM00490">
    <property type="entry name" value="HELICc"/>
    <property type="match status" value="1"/>
</dbReference>
<keyword evidence="7 13" id="KW-0067">ATP-binding</keyword>
<keyword evidence="10 13" id="KW-0742">SOS response</keyword>
<comment type="caution">
    <text evidence="19">The sequence shown here is derived from an EMBL/GenBank/DDBJ whole genome shotgun (WGS) entry which is preliminary data.</text>
</comment>
<evidence type="ECO:0000256" key="8">
    <source>
        <dbReference type="ARBA" id="ARBA00022881"/>
    </source>
</evidence>
<dbReference type="InterPro" id="IPR027417">
    <property type="entry name" value="P-loop_NTPase"/>
</dbReference>
<dbReference type="Gene3D" id="4.10.860.10">
    <property type="entry name" value="UVR domain"/>
    <property type="match status" value="1"/>
</dbReference>
<dbReference type="InterPro" id="IPR014001">
    <property type="entry name" value="Helicase_ATP-bd"/>
</dbReference>
<dbReference type="SUPFAM" id="SSF52540">
    <property type="entry name" value="P-loop containing nucleoside triphosphate hydrolases"/>
    <property type="match status" value="2"/>
</dbReference>
<evidence type="ECO:0000256" key="7">
    <source>
        <dbReference type="ARBA" id="ARBA00022840"/>
    </source>
</evidence>
<evidence type="ECO:0000256" key="13">
    <source>
        <dbReference type="HAMAP-Rule" id="MF_00204"/>
    </source>
</evidence>
<keyword evidence="6 13" id="KW-0228">DNA excision</keyword>
<dbReference type="InterPro" id="IPR036876">
    <property type="entry name" value="UVR_dom_sf"/>
</dbReference>
<dbReference type="Gene3D" id="3.40.50.300">
    <property type="entry name" value="P-loop containing nucleotide triphosphate hydrolases"/>
    <property type="match status" value="3"/>
</dbReference>
<dbReference type="GO" id="GO:0009380">
    <property type="term" value="C:excinuclease repair complex"/>
    <property type="evidence" value="ECO:0007669"/>
    <property type="project" value="InterPro"/>
</dbReference>
<dbReference type="PANTHER" id="PTHR24029">
    <property type="entry name" value="UVRABC SYSTEM PROTEIN B"/>
    <property type="match status" value="1"/>
</dbReference>
<dbReference type="Pfam" id="PF12344">
    <property type="entry name" value="UvrB"/>
    <property type="match status" value="1"/>
</dbReference>
<dbReference type="GO" id="GO:0009381">
    <property type="term" value="F:excinuclease ABC activity"/>
    <property type="evidence" value="ECO:0007669"/>
    <property type="project" value="UniProtKB-UniRule"/>
</dbReference>
<feature type="coiled-coil region" evidence="15">
    <location>
        <begin position="615"/>
        <end position="649"/>
    </location>
</feature>